<dbReference type="GO" id="GO:0009236">
    <property type="term" value="P:cobalamin biosynthetic process"/>
    <property type="evidence" value="ECO:0007669"/>
    <property type="project" value="InterPro"/>
</dbReference>
<evidence type="ECO:0000256" key="1">
    <source>
        <dbReference type="SAM" id="MobiDB-lite"/>
    </source>
</evidence>
<dbReference type="EMBL" id="ABCK01000024">
    <property type="protein sequence ID" value="EDM25791.1"/>
    <property type="molecule type" value="Genomic_DNA"/>
</dbReference>
<protein>
    <submittedName>
        <fullName evidence="2">von Willebrand factor, type A</fullName>
    </submittedName>
</protein>
<dbReference type="Pfam" id="PF06213">
    <property type="entry name" value="CobT"/>
    <property type="match status" value="1"/>
</dbReference>
<dbReference type="RefSeq" id="WP_007280453.1">
    <property type="nucleotide sequence ID" value="NZ_ABCK01000024.1"/>
</dbReference>
<proteinExistence type="predicted"/>
<dbReference type="eggNOG" id="COG4547">
    <property type="taxonomic scope" value="Bacteria"/>
</dbReference>
<name>A6DRI1_9BACT</name>
<dbReference type="Gene3D" id="3.40.50.410">
    <property type="entry name" value="von Willebrand factor, type A domain"/>
    <property type="match status" value="1"/>
</dbReference>
<dbReference type="PANTHER" id="PTHR41248:SF1">
    <property type="entry name" value="NORD PROTEIN"/>
    <property type="match status" value="1"/>
</dbReference>
<reference evidence="2 3" key="1">
    <citation type="journal article" date="2010" name="J. Bacteriol.">
        <title>Genome sequence of Lentisphaera araneosa HTCC2155T, the type species of the order Lentisphaerales in the phylum Lentisphaerae.</title>
        <authorList>
            <person name="Thrash J.C."/>
            <person name="Cho J.C."/>
            <person name="Vergin K.L."/>
            <person name="Morris R.M."/>
            <person name="Giovannoni S.J."/>
        </authorList>
    </citation>
    <scope>NUCLEOTIDE SEQUENCE [LARGE SCALE GENOMIC DNA]</scope>
    <source>
        <strain evidence="2 3">HTCC2155</strain>
    </source>
</reference>
<organism evidence="2 3">
    <name type="scientific">Lentisphaera araneosa HTCC2155</name>
    <dbReference type="NCBI Taxonomy" id="313628"/>
    <lineage>
        <taxon>Bacteria</taxon>
        <taxon>Pseudomonadati</taxon>
        <taxon>Lentisphaerota</taxon>
        <taxon>Lentisphaeria</taxon>
        <taxon>Lentisphaerales</taxon>
        <taxon>Lentisphaeraceae</taxon>
        <taxon>Lentisphaera</taxon>
    </lineage>
</organism>
<sequence length="512" mass="56921">MNINSVMRSLPLVAGVLGKRYGVTVRVGGREAYTDGKVIQLPALTETSDAEQLALLRGYIDHESAHVRYTNFSLFTPKTKPLTKHICNIFEDWRIEQALVKSFPGCRQNFDWLITHHFSTAVNVPTDEGQAILQYILLTVRSWDIIDIAKQLPAHRDFIEEKCPQLLSALDALLKEMKTHSTSTEDCLLYARKVVALISRHAKQKYPSKTKPSKSQAQQAEPKQSSLESLVQSKAQDLPDDMGTAISKQIKAHHNLQDYGETCQVAEPKAKTQVALSTKNIQEVDRASCGLNARLQALLQASQLKRSFPARRGRLSTQRLNRLNFSPKIFLRHEQRLGLNTSVHLLMDASGSMQGRMSLGSQASYALLKALRSVPGIKSAMTCFPGSSLQPSVHQVLKYDQPLHNKISVRPDGTTPLAPALWWLMQQDALRTETRKIIIILTDGDPDCVEMSKKAIAKATSLGFEIYGIGIQCSSIKQLLPDAHKIIHDLKDLAPALFSLLQTKLIGDPHGC</sequence>
<dbReference type="InterPro" id="IPR051928">
    <property type="entry name" value="NorD/CobT"/>
</dbReference>
<accession>A6DRI1</accession>
<comment type="caution">
    <text evidence="2">The sequence shown here is derived from an EMBL/GenBank/DDBJ whole genome shotgun (WGS) entry which is preliminary data.</text>
</comment>
<keyword evidence="3" id="KW-1185">Reference proteome</keyword>
<feature type="compositionally biased region" description="Polar residues" evidence="1">
    <location>
        <begin position="213"/>
        <end position="234"/>
    </location>
</feature>
<dbReference type="InterPro" id="IPR006538">
    <property type="entry name" value="CobT"/>
</dbReference>
<evidence type="ECO:0000313" key="3">
    <source>
        <dbReference type="Proteomes" id="UP000004947"/>
    </source>
</evidence>
<dbReference type="Proteomes" id="UP000004947">
    <property type="component" value="Unassembled WGS sequence"/>
</dbReference>
<feature type="compositionally biased region" description="Basic residues" evidence="1">
    <location>
        <begin position="203"/>
        <end position="212"/>
    </location>
</feature>
<gene>
    <name evidence="2" type="ORF">LNTAR_15282</name>
</gene>
<feature type="region of interest" description="Disordered" evidence="1">
    <location>
        <begin position="203"/>
        <end position="234"/>
    </location>
</feature>
<evidence type="ECO:0000313" key="2">
    <source>
        <dbReference type="EMBL" id="EDM25791.1"/>
    </source>
</evidence>
<dbReference type="PANTHER" id="PTHR41248">
    <property type="entry name" value="NORD PROTEIN"/>
    <property type="match status" value="1"/>
</dbReference>
<dbReference type="OrthoDB" id="5429046at2"/>
<dbReference type="AlphaFoldDB" id="A6DRI1"/>
<dbReference type="SUPFAM" id="SSF53300">
    <property type="entry name" value="vWA-like"/>
    <property type="match status" value="1"/>
</dbReference>
<dbReference type="STRING" id="313628.LNTAR_15282"/>
<dbReference type="InterPro" id="IPR036465">
    <property type="entry name" value="vWFA_dom_sf"/>
</dbReference>